<accession>A0A0G0K763</accession>
<sequence>MAEAAFPKVWKKSSKPHKFCPGCGQALALKILGYAIDELGIQNKMVYGCDIGCSLLTWDMFDVDTVQTHHGRVLPTMVGFKLAKPEAIVIAFMGDGGGYAIGAQHLINSAMRNDKVTVILINNANYAMTGGQMAPTTLIAEKTTTTPLGRKIENYGGPIHGPEMLSKIVSDDAYLARTISTNIEDCKEKIKKAFQNQIDSHGFSFVEILSMCPVNWHTNTQESLDFCEKEMVKIFPLGEFND</sequence>
<dbReference type="GO" id="GO:0016625">
    <property type="term" value="F:oxidoreductase activity, acting on the aldehyde or oxo group of donors, iron-sulfur protein as acceptor"/>
    <property type="evidence" value="ECO:0007669"/>
    <property type="project" value="UniProtKB-ARBA"/>
</dbReference>
<proteinExistence type="predicted"/>
<evidence type="ECO:0000259" key="3">
    <source>
        <dbReference type="Pfam" id="PF02775"/>
    </source>
</evidence>
<organism evidence="4 5">
    <name type="scientific">Berkelbacteria bacterium GW2011_GWB1_38_5</name>
    <dbReference type="NCBI Taxonomy" id="1618336"/>
    <lineage>
        <taxon>Bacteria</taxon>
        <taxon>Candidatus Berkelbacteria</taxon>
    </lineage>
</organism>
<gene>
    <name evidence="4" type="ORF">US94_C0001G0053</name>
</gene>
<dbReference type="InterPro" id="IPR011766">
    <property type="entry name" value="TPP_enzyme_TPP-bd"/>
</dbReference>
<feature type="domain" description="Thiamine pyrophosphate enzyme TPP-binding" evidence="3">
    <location>
        <begin position="62"/>
        <end position="208"/>
    </location>
</feature>
<keyword evidence="2" id="KW-0786">Thiamine pyrophosphate</keyword>
<dbReference type="Gene3D" id="3.40.50.970">
    <property type="match status" value="1"/>
</dbReference>
<dbReference type="AlphaFoldDB" id="A0A0G0K763"/>
<dbReference type="PANTHER" id="PTHR48084">
    <property type="entry name" value="2-OXOGLUTARATE OXIDOREDUCTASE SUBUNIT KORB-RELATED"/>
    <property type="match status" value="1"/>
</dbReference>
<comment type="caution">
    <text evidence="4">The sequence shown here is derived from an EMBL/GenBank/DDBJ whole genome shotgun (WGS) entry which is preliminary data.</text>
</comment>
<keyword evidence="1" id="KW-0560">Oxidoreductase</keyword>
<dbReference type="InterPro" id="IPR000399">
    <property type="entry name" value="TPP-bd_CS"/>
</dbReference>
<dbReference type="GO" id="GO:0030976">
    <property type="term" value="F:thiamine pyrophosphate binding"/>
    <property type="evidence" value="ECO:0007669"/>
    <property type="project" value="InterPro"/>
</dbReference>
<dbReference type="STRING" id="1618336.US94_C0001G0053"/>
<dbReference type="SUPFAM" id="SSF52518">
    <property type="entry name" value="Thiamin diphosphate-binding fold (THDP-binding)"/>
    <property type="match status" value="1"/>
</dbReference>
<dbReference type="PANTHER" id="PTHR48084:SF3">
    <property type="entry name" value="SUBUNIT OF PYRUVATE:FLAVODOXIN OXIDOREDUCTASE"/>
    <property type="match status" value="1"/>
</dbReference>
<dbReference type="InterPro" id="IPR029061">
    <property type="entry name" value="THDP-binding"/>
</dbReference>
<reference evidence="4 5" key="1">
    <citation type="journal article" date="2015" name="Nature">
        <title>rRNA introns, odd ribosomes, and small enigmatic genomes across a large radiation of phyla.</title>
        <authorList>
            <person name="Brown C.T."/>
            <person name="Hug L.A."/>
            <person name="Thomas B.C."/>
            <person name="Sharon I."/>
            <person name="Castelle C.J."/>
            <person name="Singh A."/>
            <person name="Wilkins M.J."/>
            <person name="Williams K.H."/>
            <person name="Banfield J.F."/>
        </authorList>
    </citation>
    <scope>NUCLEOTIDE SEQUENCE [LARGE SCALE GENOMIC DNA]</scope>
</reference>
<dbReference type="Proteomes" id="UP000034498">
    <property type="component" value="Unassembled WGS sequence"/>
</dbReference>
<evidence type="ECO:0000256" key="1">
    <source>
        <dbReference type="ARBA" id="ARBA00023002"/>
    </source>
</evidence>
<protein>
    <submittedName>
        <fullName evidence="4">2-oxoacid:ferredoxin oxidoreductase, beta subunit</fullName>
    </submittedName>
</protein>
<dbReference type="EMBL" id="LBUX01000001">
    <property type="protein sequence ID" value="KKQ74652.1"/>
    <property type="molecule type" value="Genomic_DNA"/>
</dbReference>
<dbReference type="Pfam" id="PF02775">
    <property type="entry name" value="TPP_enzyme_C"/>
    <property type="match status" value="1"/>
</dbReference>
<dbReference type="PROSITE" id="PS00187">
    <property type="entry name" value="TPP_ENZYMES"/>
    <property type="match status" value="1"/>
</dbReference>
<evidence type="ECO:0000313" key="5">
    <source>
        <dbReference type="Proteomes" id="UP000034498"/>
    </source>
</evidence>
<dbReference type="InterPro" id="IPR051457">
    <property type="entry name" value="2-oxoacid:Fd_oxidoreductase"/>
</dbReference>
<evidence type="ECO:0000256" key="2">
    <source>
        <dbReference type="ARBA" id="ARBA00023052"/>
    </source>
</evidence>
<name>A0A0G0K763_9BACT</name>
<evidence type="ECO:0000313" key="4">
    <source>
        <dbReference type="EMBL" id="KKQ74652.1"/>
    </source>
</evidence>
<dbReference type="GO" id="GO:0045333">
    <property type="term" value="P:cellular respiration"/>
    <property type="evidence" value="ECO:0007669"/>
    <property type="project" value="UniProtKB-ARBA"/>
</dbReference>
<dbReference type="GO" id="GO:0000287">
    <property type="term" value="F:magnesium ion binding"/>
    <property type="evidence" value="ECO:0007669"/>
    <property type="project" value="InterPro"/>
</dbReference>
<dbReference type="PATRIC" id="fig|1618336.3.peg.56"/>